<dbReference type="EMBL" id="OX451738">
    <property type="protein sequence ID" value="CAI8606355.1"/>
    <property type="molecule type" value="Genomic_DNA"/>
</dbReference>
<dbReference type="Proteomes" id="UP001157006">
    <property type="component" value="Chromosome 3"/>
</dbReference>
<name>A0AAV1A6R3_VICFA</name>
<feature type="compositionally biased region" description="Basic and acidic residues" evidence="1">
    <location>
        <begin position="16"/>
        <end position="33"/>
    </location>
</feature>
<sequence>MSEHQPNPKLTSEQLNSKDDSRLEGDQKKDYRSPKRRKLVRLQCMPMERKVTKSDPYDHNKELPIRLLKQECCWLRIPSAKALSFPINDDLSSANYSNKALANLVE</sequence>
<proteinExistence type="predicted"/>
<organism evidence="2 3">
    <name type="scientific">Vicia faba</name>
    <name type="common">Broad bean</name>
    <name type="synonym">Faba vulgaris</name>
    <dbReference type="NCBI Taxonomy" id="3906"/>
    <lineage>
        <taxon>Eukaryota</taxon>
        <taxon>Viridiplantae</taxon>
        <taxon>Streptophyta</taxon>
        <taxon>Embryophyta</taxon>
        <taxon>Tracheophyta</taxon>
        <taxon>Spermatophyta</taxon>
        <taxon>Magnoliopsida</taxon>
        <taxon>eudicotyledons</taxon>
        <taxon>Gunneridae</taxon>
        <taxon>Pentapetalae</taxon>
        <taxon>rosids</taxon>
        <taxon>fabids</taxon>
        <taxon>Fabales</taxon>
        <taxon>Fabaceae</taxon>
        <taxon>Papilionoideae</taxon>
        <taxon>50 kb inversion clade</taxon>
        <taxon>NPAAA clade</taxon>
        <taxon>Hologalegina</taxon>
        <taxon>IRL clade</taxon>
        <taxon>Fabeae</taxon>
        <taxon>Vicia</taxon>
    </lineage>
</organism>
<accession>A0AAV1A6R3</accession>
<evidence type="ECO:0000313" key="2">
    <source>
        <dbReference type="EMBL" id="CAI8606355.1"/>
    </source>
</evidence>
<keyword evidence="3" id="KW-1185">Reference proteome</keyword>
<reference evidence="2 3" key="1">
    <citation type="submission" date="2023-01" db="EMBL/GenBank/DDBJ databases">
        <authorList>
            <person name="Kreplak J."/>
        </authorList>
    </citation>
    <scope>NUCLEOTIDE SEQUENCE [LARGE SCALE GENOMIC DNA]</scope>
</reference>
<dbReference type="AlphaFoldDB" id="A0AAV1A6R3"/>
<evidence type="ECO:0000256" key="1">
    <source>
        <dbReference type="SAM" id="MobiDB-lite"/>
    </source>
</evidence>
<feature type="compositionally biased region" description="Polar residues" evidence="1">
    <location>
        <begin position="1"/>
        <end position="15"/>
    </location>
</feature>
<gene>
    <name evidence="2" type="ORF">VFH_III226280</name>
</gene>
<protein>
    <submittedName>
        <fullName evidence="2">Uncharacterized protein</fullName>
    </submittedName>
</protein>
<evidence type="ECO:0000313" key="3">
    <source>
        <dbReference type="Proteomes" id="UP001157006"/>
    </source>
</evidence>
<feature type="region of interest" description="Disordered" evidence="1">
    <location>
        <begin position="1"/>
        <end position="38"/>
    </location>
</feature>